<dbReference type="EMBL" id="LAVV01006118">
    <property type="protein sequence ID" value="KNZ60457.1"/>
    <property type="molecule type" value="Genomic_DNA"/>
</dbReference>
<dbReference type="VEuPathDB" id="FungiDB:VP01_15508g1"/>
<keyword evidence="2" id="KW-1185">Reference proteome</keyword>
<proteinExistence type="predicted"/>
<sequence>MNWPCFLNLLHLIKPDPIFYTQSQNLQQDVSIQLTIATCRLGSSGNGAAVLRLKNLSQVGYGTINLHNQNPPQMAITTMITRRGQV</sequence>
<dbReference type="AlphaFoldDB" id="A0A0L6VIS8"/>
<protein>
    <submittedName>
        <fullName evidence="1">Uncharacterized protein</fullName>
    </submittedName>
</protein>
<gene>
    <name evidence="1" type="ORF">VP01_15508g1</name>
</gene>
<organism evidence="1 2">
    <name type="scientific">Puccinia sorghi</name>
    <dbReference type="NCBI Taxonomy" id="27349"/>
    <lineage>
        <taxon>Eukaryota</taxon>
        <taxon>Fungi</taxon>
        <taxon>Dikarya</taxon>
        <taxon>Basidiomycota</taxon>
        <taxon>Pucciniomycotina</taxon>
        <taxon>Pucciniomycetes</taxon>
        <taxon>Pucciniales</taxon>
        <taxon>Pucciniaceae</taxon>
        <taxon>Puccinia</taxon>
    </lineage>
</organism>
<reference evidence="1 2" key="1">
    <citation type="submission" date="2015-08" db="EMBL/GenBank/DDBJ databases">
        <title>Next Generation Sequencing and Analysis of the Genome of Puccinia sorghi L Schw, the Causal Agent of Maize Common Rust.</title>
        <authorList>
            <person name="Rochi L."/>
            <person name="Burguener G."/>
            <person name="Darino M."/>
            <person name="Turjanski A."/>
            <person name="Kreff E."/>
            <person name="Dieguez M.J."/>
            <person name="Sacco F."/>
        </authorList>
    </citation>
    <scope>NUCLEOTIDE SEQUENCE [LARGE SCALE GENOMIC DNA]</scope>
    <source>
        <strain evidence="1 2">RO10H11247</strain>
    </source>
</reference>
<dbReference type="OrthoDB" id="2507202at2759"/>
<evidence type="ECO:0000313" key="1">
    <source>
        <dbReference type="EMBL" id="KNZ60457.1"/>
    </source>
</evidence>
<evidence type="ECO:0000313" key="2">
    <source>
        <dbReference type="Proteomes" id="UP000037035"/>
    </source>
</evidence>
<feature type="non-terminal residue" evidence="1">
    <location>
        <position position="86"/>
    </location>
</feature>
<name>A0A0L6VIS8_9BASI</name>
<accession>A0A0L6VIS8</accession>
<dbReference type="Proteomes" id="UP000037035">
    <property type="component" value="Unassembled WGS sequence"/>
</dbReference>
<comment type="caution">
    <text evidence="1">The sequence shown here is derived from an EMBL/GenBank/DDBJ whole genome shotgun (WGS) entry which is preliminary data.</text>
</comment>